<comment type="catalytic activity">
    <reaction evidence="1">
        <text>Thiol-dependent hydrolysis of ester, thioester, amide, peptide and isopeptide bonds formed by the C-terminal Gly of ubiquitin (a 76-residue protein attached to proteins as an intracellular targeting signal).</text>
        <dbReference type="EC" id="3.4.19.12"/>
    </reaction>
</comment>
<evidence type="ECO:0000256" key="3">
    <source>
        <dbReference type="ARBA" id="ARBA00022670"/>
    </source>
</evidence>
<evidence type="ECO:0000256" key="1">
    <source>
        <dbReference type="ARBA" id="ARBA00000707"/>
    </source>
</evidence>
<evidence type="ECO:0000256" key="7">
    <source>
        <dbReference type="PROSITE-ProRule" id="PRU00339"/>
    </source>
</evidence>
<keyword evidence="3" id="KW-0645">Protease</keyword>
<dbReference type="PANTHER" id="PTHR13367">
    <property type="entry name" value="UBIQUITIN THIOESTERASE"/>
    <property type="match status" value="1"/>
</dbReference>
<protein>
    <recommendedName>
        <fullName evidence="2">ubiquitinyl hydrolase 1</fullName>
        <ecNumber evidence="2">3.4.19.12</ecNumber>
    </recommendedName>
</protein>
<evidence type="ECO:0000256" key="5">
    <source>
        <dbReference type="ARBA" id="ARBA00022801"/>
    </source>
</evidence>
<dbReference type="PANTHER" id="PTHR13367:SF34">
    <property type="match status" value="1"/>
</dbReference>
<dbReference type="EMBL" id="JAVHNQ010000001">
    <property type="protein sequence ID" value="KAK6359305.1"/>
    <property type="molecule type" value="Genomic_DNA"/>
</dbReference>
<evidence type="ECO:0000256" key="2">
    <source>
        <dbReference type="ARBA" id="ARBA00012759"/>
    </source>
</evidence>
<evidence type="ECO:0000256" key="8">
    <source>
        <dbReference type="SAM" id="MobiDB-lite"/>
    </source>
</evidence>
<evidence type="ECO:0000313" key="13">
    <source>
        <dbReference type="Proteomes" id="UP001375240"/>
    </source>
</evidence>
<feature type="domain" description="DUF6606" evidence="11">
    <location>
        <begin position="83"/>
        <end position="351"/>
    </location>
</feature>
<dbReference type="Pfam" id="PF20255">
    <property type="entry name" value="DUF6606"/>
    <property type="match status" value="1"/>
</dbReference>
<keyword evidence="6" id="KW-0788">Thiol protease</keyword>
<evidence type="ECO:0000259" key="9">
    <source>
        <dbReference type="Pfam" id="PF12340"/>
    </source>
</evidence>
<keyword evidence="7" id="KW-0802">TPR repeat</keyword>
<feature type="region of interest" description="Disordered" evidence="8">
    <location>
        <begin position="1652"/>
        <end position="1677"/>
    </location>
</feature>
<keyword evidence="4" id="KW-0833">Ubl conjugation pathway</keyword>
<proteinExistence type="predicted"/>
<evidence type="ECO:0000256" key="6">
    <source>
        <dbReference type="ARBA" id="ARBA00022807"/>
    </source>
</evidence>
<dbReference type="InterPro" id="IPR019734">
    <property type="entry name" value="TPR_rpt"/>
</dbReference>
<dbReference type="GO" id="GO:0006508">
    <property type="term" value="P:proteolysis"/>
    <property type="evidence" value="ECO:0007669"/>
    <property type="project" value="UniProtKB-KW"/>
</dbReference>
<feature type="repeat" description="TPR" evidence="7">
    <location>
        <begin position="2728"/>
        <end position="2761"/>
    </location>
</feature>
<dbReference type="InterPro" id="IPR022099">
    <property type="entry name" value="DUF3638"/>
</dbReference>
<keyword evidence="5" id="KW-0378">Hydrolase</keyword>
<dbReference type="InterPro" id="IPR022105">
    <property type="entry name" value="DUF3645"/>
</dbReference>
<reference evidence="12 13" key="1">
    <citation type="submission" date="2019-10" db="EMBL/GenBank/DDBJ databases">
        <authorList>
            <person name="Palmer J.M."/>
        </authorList>
    </citation>
    <scope>NUCLEOTIDE SEQUENCE [LARGE SCALE GENOMIC DNA]</scope>
    <source>
        <strain evidence="12 13">TWF696</strain>
    </source>
</reference>
<evidence type="ECO:0000259" key="11">
    <source>
        <dbReference type="Pfam" id="PF20255"/>
    </source>
</evidence>
<evidence type="ECO:0000313" key="12">
    <source>
        <dbReference type="EMBL" id="KAK6359305.1"/>
    </source>
</evidence>
<feature type="domain" description="DUF3638" evidence="9">
    <location>
        <begin position="2164"/>
        <end position="2391"/>
    </location>
</feature>
<dbReference type="InterPro" id="IPR051346">
    <property type="entry name" value="OTU_Deubiquitinase"/>
</dbReference>
<feature type="domain" description="DUF3645" evidence="10">
    <location>
        <begin position="2513"/>
        <end position="2543"/>
    </location>
</feature>
<gene>
    <name evidence="12" type="ORF">TWF696_000468</name>
</gene>
<dbReference type="PROSITE" id="PS50005">
    <property type="entry name" value="TPR"/>
    <property type="match status" value="1"/>
</dbReference>
<name>A0AAV9VHR1_9PEZI</name>
<accession>A0AAV9VHR1</accession>
<organism evidence="12 13">
    <name type="scientific">Orbilia brochopaga</name>
    <dbReference type="NCBI Taxonomy" id="3140254"/>
    <lineage>
        <taxon>Eukaryota</taxon>
        <taxon>Fungi</taxon>
        <taxon>Dikarya</taxon>
        <taxon>Ascomycota</taxon>
        <taxon>Pezizomycotina</taxon>
        <taxon>Orbiliomycetes</taxon>
        <taxon>Orbiliales</taxon>
        <taxon>Orbiliaceae</taxon>
        <taxon>Orbilia</taxon>
    </lineage>
</organism>
<dbReference type="Pfam" id="PF12340">
    <property type="entry name" value="DUF3638"/>
    <property type="match status" value="1"/>
</dbReference>
<dbReference type="EC" id="3.4.19.12" evidence="2"/>
<feature type="compositionally biased region" description="Acidic residues" evidence="8">
    <location>
        <begin position="3394"/>
        <end position="3405"/>
    </location>
</feature>
<dbReference type="Pfam" id="PF12359">
    <property type="entry name" value="DUF3645"/>
    <property type="match status" value="1"/>
</dbReference>
<keyword evidence="13" id="KW-1185">Reference proteome</keyword>
<feature type="region of interest" description="Disordered" evidence="8">
    <location>
        <begin position="3337"/>
        <end position="3405"/>
    </location>
</feature>
<dbReference type="GO" id="GO:0004843">
    <property type="term" value="F:cysteine-type deubiquitinase activity"/>
    <property type="evidence" value="ECO:0007669"/>
    <property type="project" value="UniProtKB-EC"/>
</dbReference>
<evidence type="ECO:0000256" key="4">
    <source>
        <dbReference type="ARBA" id="ARBA00022786"/>
    </source>
</evidence>
<sequence length="3405" mass="387561">MSQRKRRLATQGDEDAGPSQRRRISNITGNDDEYVDEAHRQQNSPPRSVKNRRRARAIESDGDEPPEHPQETLKKSKSFFDYITTHVFLPPKLPDKAVDKSLERSADHFLLTLLLEAADEFGNQLGLEEFPWWRAVQKSIKDLVLLYRPDDEQPWLSAEKLSQVLRSMNEGDFTTLHIRKQNAGLVIRRQETEMIVESFEACCLAEKVADCRKRLRCSFPGPRTCVSVRKFQQKEFIDSLSMFLAYLDGSSIDATDGNMGAINDAGSTSPSFITNLLTGIIRGIGSEKSSRDTDICKRIADSVLGTEKSVWRRSPMWLVVRVGLQSTLKLHSTVTRDWYKIFMAYFMSKLAERAMKDELVSQDYLYIMSAKVARRVQKLNNNTPKFFEDTVAAVLKAVSGYLERRWETFGNLDAKPLSWAPANLNFSTDSKLKLNNSIRHILSTLNGDTSLADWELAQQPFTPGFFFRVTNPILLDPDLDLGKFPKKDRAVLLMDIETWVDKSLDGFVAEHPEDETAVVQLGRLFDRYFTMAVNEYEGNPENMSAAFLTGFELWCAMDRITTACIPLLAKYHPEIVCDDLNCLVLPTRRQMQRLAKLQIYVMDREANAINQRAAFFTERLTEASFQCQYYDQSASLQELKDSVEAAAAIARRNIRAALRVANERYRELIMEASRLDHAYTAKGNHRSMRYCLRCSKESEARNITVGKHEWPLPDKNKDPDLFKAIVFELDCPPHFAAWRDTTFRMLVNTSAVLQFTETDPETKAQEHLQSYTGLKDFYNDDRSAGIVLASPNKSIGREGGLKIQLPAVDEEVLADFSLRPRYWYKDGAGGHWVRDFIKLKGLWDKRIFSYTLPKGSLYKPLQFAIWRTDHTSNEILALQHKCPPKLSSHEFYEYGVLRAGCNLQWLNIAKTLRARSLSLNHQEVSYLILQAAWEAGPAMRGVKNIYLREAHRIFDTSSTVSGILNEIDVFLETIQTNWLEMVTVATLVALACRCLALAKKDQQAVITQAIELILKLRGVTYGWIKILRQQVKQEQNEGSLSRKLQNLMHCAAVCRMTYNVPDDHAQDLFDGVIEGEGMTATRDPEPLSIFLETGAIIRDNLPPKREHVEDYFRHAIDRSNRLSHRWESRCRDLIRHDATAIDLAIENQWQPHRRRTDWEPAAEPNEHWLQTTTRPIDGDRDVQISLNLLDGQILMDSIPFGRLPHEYTQHPSYGRIFGTDVLAVGPSSMKGMQFETRFMIEGHRVHLAIKGEELIIRSQKNDRVYELIPFSILEGDLYKLLIDEYAHWVDINDAKVQFRRLQRLWDSDGYEWTMSLTGRGFTLVRVDDPTVCAIEPSSSTCHDVNEILGCLEGKDYIVVTVQNSPGEMDAVVHADIGRLNLKFSSKANTFVCRNFPGFVVDADQNLGCFRGLANKLVLRKDNERMVLVPFGEVSLKLINDFTLTRIHNAKTYQAYTVDQRLGRLKGNGSTTSRLYQIYLHAVTSSPSCRVDSLTRRTGTEEAASLLGSGAVISFQELNSADIQLLHLIAQLTPKRTFGALAKKDTQQHGRIETVVWNGGLSFTCQRDIFRVGSKQIVEYWMEIKGFMPREEDITETLDKQNETDAAIEEAIQDKKIEDGVERGVETLLRRAASRVEVFYAFIEDTWTWSNEPGSARLRNGGSGDLAEEDDPNPIIDRTYTARDGRVQRDGDKEGKVCQLAKLLINWTTGMEPPNLWGTLSSFIVNGVKGGNDTGKLQISDWLMKRPAGDIWCPLFEACRRTKRQEDTFKLIFALCSLTYRDGFDPRLVHALAAAAVLEDFRGDNFKIPKGHFDVCIEHAPTREKLTSIIKPHVIAFEMSRFNALPREQNETQAAAASRRNTQYQLHLSIQRSDLQNYYLNGWPKADPAPPNARQYSVIDVGMVHERVVDHLSNVYRIHQLKEAIDRIQVVLNHHHDVKYARSNYSFHPDLSPAPRDKEQVTLEEIMSEVAAPALDAVGNGVEPLTKSSLSRAVEVVQPILRLKPLQNLSRNLSGPRNSQFQKLYAEDLTNSIEALKNFDGNTGGKNLPLSLGQLEEHVGQWREHLEAIEMAIRSRLEPPHFKSDFRIVPAQGFLCQAGLWPRVTAFSLLRHISCHISPIPPGWKEAIVTYGTAIRELGRAERLLEFAKREDVQGFWEALADTAHSKWDGTTRPDWLLLELENNFCMRDVQAEIATQMISPTSGESTVMQMNMGEGKSSVIIPAVAATLADTTKLVRVVVLKPLSREMFNLLRSKLGGLCDRRIYFLPFHRGLKIEPTDTHRIKAIYEECMSDGGILLVQNEHLLSFKLLGLEKVCVEEEGDRSNISNELYKVQKWLDANSRDLLDESDEILRVNHTLVYTVGSSGPIDNQPYRWLHLLKVLDVVRAQLPELQSRFPQGFEAVARGGDSFPSVRILQPKAADALMNAVATELVYGDTHGHQWFSTVSTEKRKTILKFITTREFSPEEYQILREILRGGATFNAALLFRGLIAFDILRFCMQEKRWRVDYGADFTRTQLAVPYKAKDTPSSASDFAHPEVLLCLTCLSWYNYGLVESEIAHCLQLVENTESPEDEYRKWIKNHGGRLDNRFQHLQSLKGVNVHHTTESAEVLCPLLTHNKYIIDFYLEHVVFPKFAKQYPYKLTSSGWDLVERRAHITSGFSGTNDNKYLLPLSIEQHDLESHKHTNALVLNYLLGAENNYFIRAAHSITGQKMKVEELLDTIVAQSPPISVLLDVGAQVLELENRDVAKEWLERAAKVDPEKWQAAIFFNPKDELCVIDRMGRVELLMTSNFAKQMGSCLCYLDDAHTRGTDLQFPLDSRALVTLGPKTTKDRLIQGAMRMRKLGKGHSVVFCAPSDVENQILAISGGRSKVENIDVLKWTLRETCKQTKKNAELWAAQGFNYLHRKAAQDEYVSTRNWRILRQRLFELEELSLKNLYDLKDRPGASYISQLSRLDISGSIIRGRIIDRCQMFDIDNVEGLSQELDEEQEREVEQQVEVEREVQRPAPAKALKHKIHKDVTSFIKTGRISDKSVAVEPAMNSLRKTSIRPLIRPGSWSTKLLVSRDFAQTVEITTDLLTGRQIDYQDDFIRPVSYILTSTKTNRRRAKMLIISPYEAHQLLDIIRASSAVRLHIYMPKITKAMRTFEDLKWLKVNRDPFPRKWCMPAVLMDQLNLFAGQLYFRQKTSYLRTAEWLSLRTNEVADDSQFYEDGFIPFGHRRLKRGDTFTSTFKTSPVPCMQGLMAMRRKGKRYDPTHIGQLLHGKFLPDNEFDEPDSDIEGLFNEDDAVSADDADDADYIKEEVEPPLHSAAAAAGVSPPREFIEMQVDAEAGEIGWGPAQEGEEEFGGLPPIKSEEGSDGADEFSTIDRSRFYRDSSPIVPDAEDPDTVMRSGSLDDDDDEMDEEW</sequence>
<dbReference type="InterPro" id="IPR046541">
    <property type="entry name" value="DUF6606"/>
</dbReference>
<comment type="caution">
    <text evidence="12">The sequence shown here is derived from an EMBL/GenBank/DDBJ whole genome shotgun (WGS) entry which is preliminary data.</text>
</comment>
<feature type="region of interest" description="Disordered" evidence="8">
    <location>
        <begin position="1"/>
        <end position="73"/>
    </location>
</feature>
<dbReference type="Proteomes" id="UP001375240">
    <property type="component" value="Unassembled WGS sequence"/>
</dbReference>
<evidence type="ECO:0000259" key="10">
    <source>
        <dbReference type="Pfam" id="PF12359"/>
    </source>
</evidence>